<feature type="transmembrane region" description="Helical" evidence="3">
    <location>
        <begin position="21"/>
        <end position="42"/>
    </location>
</feature>
<name>A0ABY2WT30_9RHOB</name>
<keyword evidence="7" id="KW-1185">Reference proteome</keyword>
<dbReference type="InterPro" id="IPR013328">
    <property type="entry name" value="6PGD_dom2"/>
</dbReference>
<dbReference type="PROSITE" id="PS00895">
    <property type="entry name" value="3_HYDROXYISOBUT_DH"/>
    <property type="match status" value="1"/>
</dbReference>
<evidence type="ECO:0000313" key="7">
    <source>
        <dbReference type="Proteomes" id="UP001193035"/>
    </source>
</evidence>
<protein>
    <submittedName>
        <fullName evidence="6">Sulfolactaldehyde 3-reductase</fullName>
    </submittedName>
</protein>
<evidence type="ECO:0000259" key="4">
    <source>
        <dbReference type="Pfam" id="PF03446"/>
    </source>
</evidence>
<dbReference type="InterPro" id="IPR015815">
    <property type="entry name" value="HIBADH-related"/>
</dbReference>
<sequence length="325" mass="34319">MAGLGGYIRIRTKNRHTKGKRMANVGFIGLGVMGAPMALNILKGGHSLSVFDLNPDAVQRLVEAGATACASPKEVGAASEIVVTMLPEPQHVHGAILGKDGVAEGLREGGIVIEMSTIDPQTSQTIGDDLRKRGMNLVDSPVGKTSEHAVTGTLTLMIGGEPDAITKVEPILDCMGNEKYYCGGPGMGHAMKITNNVLATTIMVANTEALALGLKCGLTLEMMQQVMRNTMAWNSQFSTAMPKKGFVGDDSPGFAIRLAAKDVRLACELEEKIGIEPRIGRAGLAALQAAIDAGYGDRDTARLMFMLEEKLGVEARQKPAMAKAS</sequence>
<dbReference type="InterPro" id="IPR036291">
    <property type="entry name" value="NAD(P)-bd_dom_sf"/>
</dbReference>
<keyword evidence="3" id="KW-0472">Membrane</keyword>
<dbReference type="InterPro" id="IPR029154">
    <property type="entry name" value="HIBADH-like_NADP-bd"/>
</dbReference>
<dbReference type="InterPro" id="IPR008927">
    <property type="entry name" value="6-PGluconate_DH-like_C_sf"/>
</dbReference>
<proteinExistence type="predicted"/>
<reference evidence="6 7" key="1">
    <citation type="submission" date="2019-05" db="EMBL/GenBank/DDBJ databases">
        <title>Ruegeria sp. nov., isolated from tidal flat.</title>
        <authorList>
            <person name="Kim W."/>
        </authorList>
    </citation>
    <scope>NUCLEOTIDE SEQUENCE [LARGE SCALE GENOMIC DNA]</scope>
    <source>
        <strain evidence="6 7">CAU 1488</strain>
    </source>
</reference>
<comment type="caution">
    <text evidence="6">The sequence shown here is derived from an EMBL/GenBank/DDBJ whole genome shotgun (WGS) entry which is preliminary data.</text>
</comment>
<dbReference type="PANTHER" id="PTHR22981:SF7">
    <property type="entry name" value="3-HYDROXYISOBUTYRATE DEHYDROGENASE, MITOCHONDRIAL"/>
    <property type="match status" value="1"/>
</dbReference>
<dbReference type="Pfam" id="PF03446">
    <property type="entry name" value="NAD_binding_2"/>
    <property type="match status" value="1"/>
</dbReference>
<feature type="domain" description="6-phosphogluconate dehydrogenase NADP-binding" evidence="4">
    <location>
        <begin position="24"/>
        <end position="183"/>
    </location>
</feature>
<keyword evidence="1" id="KW-0560">Oxidoreductase</keyword>
<dbReference type="EMBL" id="VCPD01000008">
    <property type="protein sequence ID" value="TMV04224.1"/>
    <property type="molecule type" value="Genomic_DNA"/>
</dbReference>
<dbReference type="InterPro" id="IPR006115">
    <property type="entry name" value="6PGDH_NADP-bd"/>
</dbReference>
<dbReference type="PANTHER" id="PTHR22981">
    <property type="entry name" value="3-HYDROXYISOBUTYRATE DEHYDROGENASE-RELATED"/>
    <property type="match status" value="1"/>
</dbReference>
<keyword evidence="3" id="KW-1133">Transmembrane helix</keyword>
<dbReference type="PIRSF" id="PIRSF000103">
    <property type="entry name" value="HIBADH"/>
    <property type="match status" value="1"/>
</dbReference>
<evidence type="ECO:0000256" key="3">
    <source>
        <dbReference type="SAM" id="Phobius"/>
    </source>
</evidence>
<dbReference type="SUPFAM" id="SSF51735">
    <property type="entry name" value="NAD(P)-binding Rossmann-fold domains"/>
    <property type="match status" value="1"/>
</dbReference>
<keyword evidence="2" id="KW-0520">NAD</keyword>
<evidence type="ECO:0000313" key="6">
    <source>
        <dbReference type="EMBL" id="TMV04224.1"/>
    </source>
</evidence>
<dbReference type="Gene3D" id="3.40.50.720">
    <property type="entry name" value="NAD(P)-binding Rossmann-like Domain"/>
    <property type="match status" value="1"/>
</dbReference>
<dbReference type="InterPro" id="IPR002204">
    <property type="entry name" value="3-OH-isobutyrate_DH-rel_CS"/>
</dbReference>
<dbReference type="SUPFAM" id="SSF48179">
    <property type="entry name" value="6-phosphogluconate dehydrogenase C-terminal domain-like"/>
    <property type="match status" value="1"/>
</dbReference>
<keyword evidence="3" id="KW-0812">Transmembrane</keyword>
<accession>A0ABY2WT30</accession>
<gene>
    <name evidence="6" type="ORF">FGK63_18225</name>
</gene>
<evidence type="ECO:0000259" key="5">
    <source>
        <dbReference type="Pfam" id="PF14833"/>
    </source>
</evidence>
<dbReference type="Pfam" id="PF14833">
    <property type="entry name" value="NAD_binding_11"/>
    <property type="match status" value="1"/>
</dbReference>
<evidence type="ECO:0000256" key="2">
    <source>
        <dbReference type="ARBA" id="ARBA00023027"/>
    </source>
</evidence>
<dbReference type="Gene3D" id="1.10.1040.10">
    <property type="entry name" value="N-(1-d-carboxylethyl)-l-norvaline Dehydrogenase, domain 2"/>
    <property type="match status" value="1"/>
</dbReference>
<organism evidence="6 7">
    <name type="scientific">Ruegeria sediminis</name>
    <dbReference type="NCBI Taxonomy" id="2583820"/>
    <lineage>
        <taxon>Bacteria</taxon>
        <taxon>Pseudomonadati</taxon>
        <taxon>Pseudomonadota</taxon>
        <taxon>Alphaproteobacteria</taxon>
        <taxon>Rhodobacterales</taxon>
        <taxon>Roseobacteraceae</taxon>
        <taxon>Ruegeria</taxon>
    </lineage>
</organism>
<feature type="domain" description="3-hydroxyisobutyrate dehydrogenase-like NAD-binding" evidence="5">
    <location>
        <begin position="186"/>
        <end position="303"/>
    </location>
</feature>
<evidence type="ECO:0000256" key="1">
    <source>
        <dbReference type="ARBA" id="ARBA00023002"/>
    </source>
</evidence>
<dbReference type="Proteomes" id="UP001193035">
    <property type="component" value="Unassembled WGS sequence"/>
</dbReference>